<dbReference type="InterPro" id="IPR015919">
    <property type="entry name" value="Cadherin-like_sf"/>
</dbReference>
<sequence length="369" mass="40916">VQADSRDSVDEVEYALPTKGVPFVVDSNTGEVCTKKGLDREERAEYRFSISAIDGKFETRAVVTVEVQDENDNSPQFERTRYVVSIPQGSKTGRSLIQIRATDPDKDNNGEVTYWIKNSQGLFEIDPQSGVVRLVSALPNYTEKNVTFEMEVFAQDHGVGSNIGKTTLIVRISNIRNHQPVFDRFAYSVSVDENIENLALLTVHAKDPDEGKAGAVVYRIIRATRRQPFKIDPQTGGILLVSSLDYEDIKYLELVVEARDKAKEPQFSTAIVQVSVNDVNDNAPELLSIPRFQRVPLSTSLSDVIYRIEAADKDSTLAGNNEVTYKISPPSPLFNIDSKTGEITASQPLFPVLETLNILAFDSSPIVLS</sequence>
<evidence type="ECO:0000256" key="6">
    <source>
        <dbReference type="ARBA" id="ARBA00022989"/>
    </source>
</evidence>
<keyword evidence="10" id="KW-1185">Reference proteome</keyword>
<dbReference type="CDD" id="cd11304">
    <property type="entry name" value="Cadherin_repeat"/>
    <property type="match status" value="4"/>
</dbReference>
<evidence type="ECO:0000256" key="5">
    <source>
        <dbReference type="ARBA" id="ARBA00022889"/>
    </source>
</evidence>
<dbReference type="RefSeq" id="XP_013793301.2">
    <property type="nucleotide sequence ID" value="XM_013937847.2"/>
</dbReference>
<evidence type="ECO:0000256" key="3">
    <source>
        <dbReference type="ARBA" id="ARBA00022737"/>
    </source>
</evidence>
<dbReference type="Proteomes" id="UP000694941">
    <property type="component" value="Unplaced"/>
</dbReference>
<evidence type="ECO:0000256" key="2">
    <source>
        <dbReference type="ARBA" id="ARBA00022692"/>
    </source>
</evidence>
<feature type="domain" description="Cadherin" evidence="9">
    <location>
        <begin position="183"/>
        <end position="286"/>
    </location>
</feature>
<dbReference type="PANTHER" id="PTHR24025">
    <property type="entry name" value="DESMOGLEIN FAMILY MEMBER"/>
    <property type="match status" value="1"/>
</dbReference>
<dbReference type="Gene3D" id="2.60.40.60">
    <property type="entry name" value="Cadherins"/>
    <property type="match status" value="4"/>
</dbReference>
<gene>
    <name evidence="11" type="primary">LOC106477258</name>
</gene>
<evidence type="ECO:0000256" key="7">
    <source>
        <dbReference type="ARBA" id="ARBA00023136"/>
    </source>
</evidence>
<evidence type="ECO:0000256" key="4">
    <source>
        <dbReference type="ARBA" id="ARBA00022837"/>
    </source>
</evidence>
<evidence type="ECO:0000313" key="10">
    <source>
        <dbReference type="Proteomes" id="UP000694941"/>
    </source>
</evidence>
<dbReference type="InterPro" id="IPR050971">
    <property type="entry name" value="Cadherin-domain_protein"/>
</dbReference>
<reference evidence="11" key="1">
    <citation type="submission" date="2025-08" db="UniProtKB">
        <authorList>
            <consortium name="RefSeq"/>
        </authorList>
    </citation>
    <scope>IDENTIFICATION</scope>
    <source>
        <tissue evidence="11">Muscle</tissue>
    </source>
</reference>
<dbReference type="GeneID" id="106477258"/>
<dbReference type="InterPro" id="IPR002126">
    <property type="entry name" value="Cadherin-like_dom"/>
</dbReference>
<dbReference type="PRINTS" id="PR00205">
    <property type="entry name" value="CADHERIN"/>
</dbReference>
<dbReference type="InterPro" id="IPR020894">
    <property type="entry name" value="Cadherin_CS"/>
</dbReference>
<feature type="domain" description="Cadherin" evidence="9">
    <location>
        <begin position="1"/>
        <end position="77"/>
    </location>
</feature>
<dbReference type="PROSITE" id="PS00232">
    <property type="entry name" value="CADHERIN_1"/>
    <property type="match status" value="2"/>
</dbReference>
<feature type="non-terminal residue" evidence="11">
    <location>
        <position position="1"/>
    </location>
</feature>
<evidence type="ECO:0000256" key="1">
    <source>
        <dbReference type="ARBA" id="ARBA00004370"/>
    </source>
</evidence>
<protein>
    <submittedName>
        <fullName evidence="11">Cadherin-11-like</fullName>
    </submittedName>
</protein>
<comment type="subcellular location">
    <subcellularLocation>
        <location evidence="1">Membrane</location>
    </subcellularLocation>
</comment>
<feature type="domain" description="Cadherin" evidence="9">
    <location>
        <begin position="287"/>
        <end position="349"/>
    </location>
</feature>
<accession>A0ABM1C308</accession>
<dbReference type="SUPFAM" id="SSF49313">
    <property type="entry name" value="Cadherin-like"/>
    <property type="match status" value="4"/>
</dbReference>
<dbReference type="SMART" id="SM00112">
    <property type="entry name" value="CA"/>
    <property type="match status" value="3"/>
</dbReference>
<evidence type="ECO:0000313" key="11">
    <source>
        <dbReference type="RefSeq" id="XP_013793301.2"/>
    </source>
</evidence>
<name>A0ABM1C308_LIMPO</name>
<proteinExistence type="predicted"/>
<feature type="non-terminal residue" evidence="11">
    <location>
        <position position="369"/>
    </location>
</feature>
<keyword evidence="6" id="KW-1133">Transmembrane helix</keyword>
<keyword evidence="7" id="KW-0472">Membrane</keyword>
<organism evidence="10 11">
    <name type="scientific">Limulus polyphemus</name>
    <name type="common">Atlantic horseshoe crab</name>
    <dbReference type="NCBI Taxonomy" id="6850"/>
    <lineage>
        <taxon>Eukaryota</taxon>
        <taxon>Metazoa</taxon>
        <taxon>Ecdysozoa</taxon>
        <taxon>Arthropoda</taxon>
        <taxon>Chelicerata</taxon>
        <taxon>Merostomata</taxon>
        <taxon>Xiphosura</taxon>
        <taxon>Limulidae</taxon>
        <taxon>Limulus</taxon>
    </lineage>
</organism>
<keyword evidence="4 8" id="KW-0106">Calcium</keyword>
<dbReference type="PROSITE" id="PS50268">
    <property type="entry name" value="CADHERIN_2"/>
    <property type="match status" value="4"/>
</dbReference>
<evidence type="ECO:0000259" key="9">
    <source>
        <dbReference type="PROSITE" id="PS50268"/>
    </source>
</evidence>
<dbReference type="Pfam" id="PF00028">
    <property type="entry name" value="Cadherin"/>
    <property type="match status" value="3"/>
</dbReference>
<feature type="domain" description="Cadherin" evidence="9">
    <location>
        <begin position="78"/>
        <end position="182"/>
    </location>
</feature>
<keyword evidence="5" id="KW-0130">Cell adhesion</keyword>
<evidence type="ECO:0000256" key="8">
    <source>
        <dbReference type="PROSITE-ProRule" id="PRU00043"/>
    </source>
</evidence>
<keyword evidence="2" id="KW-0812">Transmembrane</keyword>
<keyword evidence="3" id="KW-0677">Repeat</keyword>
<dbReference type="PANTHER" id="PTHR24025:SF31">
    <property type="entry name" value="NEURAL-CADHERIN"/>
    <property type="match status" value="1"/>
</dbReference>